<dbReference type="GO" id="GO:0003700">
    <property type="term" value="F:DNA-binding transcription factor activity"/>
    <property type="evidence" value="ECO:0007669"/>
    <property type="project" value="UniProtKB-UniRule"/>
</dbReference>
<evidence type="ECO:0000256" key="1">
    <source>
        <dbReference type="ARBA" id="ARBA00013860"/>
    </source>
</evidence>
<comment type="subunit">
    <text evidence="7">Forms oligomers.</text>
</comment>
<dbReference type="Gene3D" id="3.40.1550.20">
    <property type="entry name" value="Transcriptional regulator MraZ domain"/>
    <property type="match status" value="1"/>
</dbReference>
<evidence type="ECO:0000256" key="2">
    <source>
        <dbReference type="ARBA" id="ARBA00022490"/>
    </source>
</evidence>
<dbReference type="SUPFAM" id="SSF89447">
    <property type="entry name" value="AbrB/MazE/MraZ-like"/>
    <property type="match status" value="1"/>
</dbReference>
<evidence type="ECO:0000256" key="6">
    <source>
        <dbReference type="ARBA" id="ARBA00023163"/>
    </source>
</evidence>
<dbReference type="PANTHER" id="PTHR34701">
    <property type="entry name" value="TRANSCRIPTIONAL REGULATOR MRAZ"/>
    <property type="match status" value="1"/>
</dbReference>
<evidence type="ECO:0000256" key="7">
    <source>
        <dbReference type="HAMAP-Rule" id="MF_01008"/>
    </source>
</evidence>
<dbReference type="GO" id="GO:0000976">
    <property type="term" value="F:transcription cis-regulatory region binding"/>
    <property type="evidence" value="ECO:0007669"/>
    <property type="project" value="TreeGrafter"/>
</dbReference>
<evidence type="ECO:0000256" key="5">
    <source>
        <dbReference type="ARBA" id="ARBA00023125"/>
    </source>
</evidence>
<dbReference type="InterPro" id="IPR035642">
    <property type="entry name" value="MraZ_N"/>
</dbReference>
<dbReference type="InterPro" id="IPR020603">
    <property type="entry name" value="MraZ_dom"/>
</dbReference>
<dbReference type="CDD" id="cd16321">
    <property type="entry name" value="MraZ_C"/>
    <property type="match status" value="1"/>
</dbReference>
<dbReference type="AlphaFoldDB" id="A0A9D1IIW2"/>
<evidence type="ECO:0000313" key="9">
    <source>
        <dbReference type="EMBL" id="HIU37546.1"/>
    </source>
</evidence>
<keyword evidence="5 7" id="KW-0238">DNA-binding</keyword>
<accession>A0A9D1IIW2</accession>
<reference evidence="9" key="1">
    <citation type="submission" date="2020-10" db="EMBL/GenBank/DDBJ databases">
        <authorList>
            <person name="Gilroy R."/>
        </authorList>
    </citation>
    <scope>NUCLEOTIDE SEQUENCE</scope>
    <source>
        <strain evidence="9">7463</strain>
    </source>
</reference>
<keyword evidence="4 7" id="KW-0805">Transcription regulation</keyword>
<evidence type="ECO:0000256" key="4">
    <source>
        <dbReference type="ARBA" id="ARBA00023015"/>
    </source>
</evidence>
<dbReference type="EMBL" id="DVMY01000076">
    <property type="protein sequence ID" value="HIU37546.1"/>
    <property type="molecule type" value="Genomic_DNA"/>
</dbReference>
<dbReference type="GO" id="GO:0009295">
    <property type="term" value="C:nucleoid"/>
    <property type="evidence" value="ECO:0007669"/>
    <property type="project" value="UniProtKB-SubCell"/>
</dbReference>
<dbReference type="Proteomes" id="UP000824083">
    <property type="component" value="Unassembled WGS sequence"/>
</dbReference>
<dbReference type="Pfam" id="PF02381">
    <property type="entry name" value="MraZ"/>
    <property type="match status" value="2"/>
</dbReference>
<comment type="caution">
    <text evidence="9">The sequence shown here is derived from an EMBL/GenBank/DDBJ whole genome shotgun (WGS) entry which is preliminary data.</text>
</comment>
<comment type="subcellular location">
    <subcellularLocation>
        <location evidence="7">Cytoplasm</location>
        <location evidence="7">Nucleoid</location>
    </subcellularLocation>
</comment>
<keyword evidence="6 7" id="KW-0804">Transcription</keyword>
<evidence type="ECO:0000256" key="3">
    <source>
        <dbReference type="ARBA" id="ARBA00022737"/>
    </source>
</evidence>
<feature type="domain" description="SpoVT-AbrB" evidence="8">
    <location>
        <begin position="5"/>
        <end position="51"/>
    </location>
</feature>
<dbReference type="InterPro" id="IPR038619">
    <property type="entry name" value="MraZ_sf"/>
</dbReference>
<organism evidence="9 10">
    <name type="scientific">Candidatus Aphodousia faecigallinarum</name>
    <dbReference type="NCBI Taxonomy" id="2840677"/>
    <lineage>
        <taxon>Bacteria</taxon>
        <taxon>Pseudomonadati</taxon>
        <taxon>Pseudomonadota</taxon>
        <taxon>Betaproteobacteria</taxon>
        <taxon>Burkholderiales</taxon>
        <taxon>Sutterellaceae</taxon>
        <taxon>Sutterellaceae incertae sedis</taxon>
        <taxon>Candidatus Aphodousia</taxon>
    </lineage>
</organism>
<dbReference type="NCBIfam" id="TIGR00242">
    <property type="entry name" value="division/cell wall cluster transcriptional repressor MraZ"/>
    <property type="match status" value="1"/>
</dbReference>
<dbReference type="CDD" id="cd16320">
    <property type="entry name" value="MraZ_N"/>
    <property type="match status" value="1"/>
</dbReference>
<dbReference type="InterPro" id="IPR035644">
    <property type="entry name" value="MraZ_C"/>
</dbReference>
<evidence type="ECO:0000259" key="8">
    <source>
        <dbReference type="PROSITE" id="PS51740"/>
    </source>
</evidence>
<dbReference type="InterPro" id="IPR037914">
    <property type="entry name" value="SpoVT-AbrB_sf"/>
</dbReference>
<evidence type="ECO:0000313" key="10">
    <source>
        <dbReference type="Proteomes" id="UP000824083"/>
    </source>
</evidence>
<keyword evidence="3" id="KW-0677">Repeat</keyword>
<dbReference type="InterPro" id="IPR007159">
    <property type="entry name" value="SpoVT-AbrB_dom"/>
</dbReference>
<sequence length="142" mass="15820">MFQGTSLLVLDAKGRLSLPAKYRESLLVPCEGEVTLTRHPDGCALIFPRAVWEELRARLVALPYSARVLQRVMLGSAVDVTADAAGRLLVPTDLRSLCGLNREVTLIGLGNHFELWDQVKYMQFEQAELQKGLPQDVFDLVL</sequence>
<dbReference type="GO" id="GO:0005737">
    <property type="term" value="C:cytoplasm"/>
    <property type="evidence" value="ECO:0007669"/>
    <property type="project" value="UniProtKB-UniRule"/>
</dbReference>
<protein>
    <recommendedName>
        <fullName evidence="1 7">Transcriptional regulator MraZ</fullName>
    </recommendedName>
</protein>
<dbReference type="InterPro" id="IPR003444">
    <property type="entry name" value="MraZ"/>
</dbReference>
<gene>
    <name evidence="7 9" type="primary">mraZ</name>
    <name evidence="9" type="ORF">IAC56_04670</name>
</gene>
<comment type="similarity">
    <text evidence="7">Belongs to the MraZ family.</text>
</comment>
<dbReference type="PROSITE" id="PS51740">
    <property type="entry name" value="SPOVT_ABRB"/>
    <property type="match status" value="2"/>
</dbReference>
<proteinExistence type="inferred from homology"/>
<keyword evidence="2 7" id="KW-0963">Cytoplasm</keyword>
<name>A0A9D1IIW2_9BURK</name>
<dbReference type="PANTHER" id="PTHR34701:SF1">
    <property type="entry name" value="TRANSCRIPTIONAL REGULATOR MRAZ"/>
    <property type="match status" value="1"/>
</dbReference>
<reference evidence="9" key="2">
    <citation type="journal article" date="2021" name="PeerJ">
        <title>Extensive microbial diversity within the chicken gut microbiome revealed by metagenomics and culture.</title>
        <authorList>
            <person name="Gilroy R."/>
            <person name="Ravi A."/>
            <person name="Getino M."/>
            <person name="Pursley I."/>
            <person name="Horton D.L."/>
            <person name="Alikhan N.F."/>
            <person name="Baker D."/>
            <person name="Gharbi K."/>
            <person name="Hall N."/>
            <person name="Watson M."/>
            <person name="Adriaenssens E.M."/>
            <person name="Foster-Nyarko E."/>
            <person name="Jarju S."/>
            <person name="Secka A."/>
            <person name="Antonio M."/>
            <person name="Oren A."/>
            <person name="Chaudhuri R.R."/>
            <person name="La Ragione R."/>
            <person name="Hildebrand F."/>
            <person name="Pallen M.J."/>
        </authorList>
    </citation>
    <scope>NUCLEOTIDE SEQUENCE</scope>
    <source>
        <strain evidence="9">7463</strain>
    </source>
</reference>
<dbReference type="HAMAP" id="MF_01008">
    <property type="entry name" value="MraZ"/>
    <property type="match status" value="1"/>
</dbReference>
<dbReference type="GO" id="GO:2000143">
    <property type="term" value="P:negative regulation of DNA-templated transcription initiation"/>
    <property type="evidence" value="ECO:0007669"/>
    <property type="project" value="TreeGrafter"/>
</dbReference>
<feature type="domain" description="SpoVT-AbrB" evidence="8">
    <location>
        <begin position="77"/>
        <end position="120"/>
    </location>
</feature>